<dbReference type="EC" id="2.7.13.3" evidence="2"/>
<sequence>MGGGLMALESTIDTRTLYNFIHQVVNPLNGVIGTIDNMIDGSLKGDKDQRLKAVRAQLEHSVELIRNMAYLSRLSIPSELERLKSVPQRCVVPELIIQAAQFFQESDSHIDVELDDPETQYIVFGSKDLLRQVFMNLFDNAAKYSDQQSKVLVSTRVQRLTKNLIVEVSNTGVGFHNSDKEKIFDLGVRGGEAEAHTGEGSGIGLYICRQVLEQVFGATIEAEHSGAGRTTTVRLRFPRFKNEGQRSTRR</sequence>
<evidence type="ECO:0000256" key="3">
    <source>
        <dbReference type="ARBA" id="ARBA00022553"/>
    </source>
</evidence>
<evidence type="ECO:0000259" key="4">
    <source>
        <dbReference type="PROSITE" id="PS50109"/>
    </source>
</evidence>
<proteinExistence type="predicted"/>
<dbReference type="InterPro" id="IPR005467">
    <property type="entry name" value="His_kinase_dom"/>
</dbReference>
<keyword evidence="3" id="KW-0597">Phosphoprotein</keyword>
<dbReference type="EMBL" id="PDWW01000014">
    <property type="protein sequence ID" value="KAF1724811.1"/>
    <property type="molecule type" value="Genomic_DNA"/>
</dbReference>
<evidence type="ECO:0000256" key="2">
    <source>
        <dbReference type="ARBA" id="ARBA00012438"/>
    </source>
</evidence>
<dbReference type="PANTHER" id="PTHR43547">
    <property type="entry name" value="TWO-COMPONENT HISTIDINE KINASE"/>
    <property type="match status" value="1"/>
</dbReference>
<accession>A0ABQ6ZGH9</accession>
<dbReference type="Gene3D" id="3.30.565.10">
    <property type="entry name" value="Histidine kinase-like ATPase, C-terminal domain"/>
    <property type="match status" value="1"/>
</dbReference>
<dbReference type="PANTHER" id="PTHR43547:SF2">
    <property type="entry name" value="HYBRID SIGNAL TRANSDUCTION HISTIDINE KINASE C"/>
    <property type="match status" value="1"/>
</dbReference>
<feature type="domain" description="Histidine kinase" evidence="4">
    <location>
        <begin position="19"/>
        <end position="239"/>
    </location>
</feature>
<name>A0ABQ6ZGH9_9GAMM</name>
<dbReference type="PROSITE" id="PS50109">
    <property type="entry name" value="HIS_KIN"/>
    <property type="match status" value="1"/>
</dbReference>
<reference evidence="5 6" key="1">
    <citation type="submission" date="2017-10" db="EMBL/GenBank/DDBJ databases">
        <title>Whole genome sequencing of members of genus Pseudoxanthomonas.</title>
        <authorList>
            <person name="Kumar S."/>
            <person name="Bansal K."/>
            <person name="Kaur A."/>
            <person name="Patil P."/>
            <person name="Sharma S."/>
            <person name="Patil P.B."/>
        </authorList>
    </citation>
    <scope>NUCLEOTIDE SEQUENCE [LARGE SCALE GENOMIC DNA]</scope>
    <source>
        <strain evidence="5 6">DSM 17109</strain>
    </source>
</reference>
<comment type="catalytic activity">
    <reaction evidence="1">
        <text>ATP + protein L-histidine = ADP + protein N-phospho-L-histidine.</text>
        <dbReference type="EC" id="2.7.13.3"/>
    </reaction>
</comment>
<dbReference type="SMART" id="SM00387">
    <property type="entry name" value="HATPase_c"/>
    <property type="match status" value="1"/>
</dbReference>
<evidence type="ECO:0000313" key="6">
    <source>
        <dbReference type="Proteomes" id="UP000781710"/>
    </source>
</evidence>
<evidence type="ECO:0000256" key="1">
    <source>
        <dbReference type="ARBA" id="ARBA00000085"/>
    </source>
</evidence>
<dbReference type="InterPro" id="IPR003594">
    <property type="entry name" value="HATPase_dom"/>
</dbReference>
<dbReference type="PRINTS" id="PR00344">
    <property type="entry name" value="BCTRLSENSOR"/>
</dbReference>
<gene>
    <name evidence="5" type="ORF">CSC78_10900</name>
</gene>
<dbReference type="InterPro" id="IPR036890">
    <property type="entry name" value="HATPase_C_sf"/>
</dbReference>
<dbReference type="Proteomes" id="UP000781710">
    <property type="component" value="Unassembled WGS sequence"/>
</dbReference>
<organism evidence="5 6">
    <name type="scientific">Pseudoxanthomonas japonensis</name>
    <dbReference type="NCBI Taxonomy" id="69284"/>
    <lineage>
        <taxon>Bacteria</taxon>
        <taxon>Pseudomonadati</taxon>
        <taxon>Pseudomonadota</taxon>
        <taxon>Gammaproteobacteria</taxon>
        <taxon>Lysobacterales</taxon>
        <taxon>Lysobacteraceae</taxon>
        <taxon>Pseudoxanthomonas</taxon>
    </lineage>
</organism>
<comment type="caution">
    <text evidence="5">The sequence shown here is derived from an EMBL/GenBank/DDBJ whole genome shotgun (WGS) entry which is preliminary data.</text>
</comment>
<protein>
    <recommendedName>
        <fullName evidence="2">histidine kinase</fullName>
        <ecNumber evidence="2">2.7.13.3</ecNumber>
    </recommendedName>
</protein>
<dbReference type="Pfam" id="PF02518">
    <property type="entry name" value="HATPase_c"/>
    <property type="match status" value="1"/>
</dbReference>
<dbReference type="SUPFAM" id="SSF55874">
    <property type="entry name" value="ATPase domain of HSP90 chaperone/DNA topoisomerase II/histidine kinase"/>
    <property type="match status" value="1"/>
</dbReference>
<evidence type="ECO:0000313" key="5">
    <source>
        <dbReference type="EMBL" id="KAF1724811.1"/>
    </source>
</evidence>
<keyword evidence="6" id="KW-1185">Reference proteome</keyword>
<dbReference type="InterPro" id="IPR004358">
    <property type="entry name" value="Sig_transdc_His_kin-like_C"/>
</dbReference>